<name>Q2G5S9_NOVAD</name>
<dbReference type="AlphaFoldDB" id="Q2G5S9"/>
<dbReference type="Proteomes" id="UP000009134">
    <property type="component" value="Chromosome"/>
</dbReference>
<dbReference type="PROSITE" id="PS51257">
    <property type="entry name" value="PROKAR_LIPOPROTEIN"/>
    <property type="match status" value="1"/>
</dbReference>
<keyword evidence="2" id="KW-1185">Reference proteome</keyword>
<evidence type="ECO:0000313" key="1">
    <source>
        <dbReference type="EMBL" id="ABD26794.1"/>
    </source>
</evidence>
<reference evidence="2" key="1">
    <citation type="submission" date="2006-01" db="EMBL/GenBank/DDBJ databases">
        <title>Complete sequence of Novosphingobium aromaticivorans DSM 12444.</title>
        <authorList>
            <consortium name="US DOE Joint Genome Institute"/>
            <person name="Copeland A."/>
            <person name="Lucas S."/>
            <person name="Lapidus A."/>
            <person name="Barry K."/>
            <person name="Detter J.C."/>
            <person name="Glavina T."/>
            <person name="Hammon N."/>
            <person name="Israni S."/>
            <person name="Pitluck S."/>
            <person name="Chain P."/>
            <person name="Malfatti S."/>
            <person name="Shin M."/>
            <person name="Vergez L."/>
            <person name="Schmutz J."/>
            <person name="Larimer F."/>
            <person name="Land M."/>
            <person name="Kyrpides N."/>
            <person name="Ivanova N."/>
            <person name="Fredrickson J."/>
            <person name="Balkwill D."/>
            <person name="Romine M.F."/>
            <person name="Richardson P."/>
        </authorList>
    </citation>
    <scope>NUCLEOTIDE SEQUENCE [LARGE SCALE GENOMIC DNA]</scope>
    <source>
        <strain evidence="2">ATCC 700278 / DSM 12444 / CCUG 56034 / CIP 105152 / NBRC 16084 / F199</strain>
    </source>
</reference>
<evidence type="ECO:0008006" key="3">
    <source>
        <dbReference type="Google" id="ProtNLM"/>
    </source>
</evidence>
<dbReference type="HOGENOM" id="CLU_1925412_0_0_5"/>
<protein>
    <recommendedName>
        <fullName evidence="3">Lipoprotein</fullName>
    </recommendedName>
</protein>
<organism evidence="1 2">
    <name type="scientific">Novosphingobium aromaticivorans (strain ATCC 700278 / DSM 12444 / CCUG 56034 / CIP 105152 / NBRC 16084 / F199)</name>
    <dbReference type="NCBI Taxonomy" id="279238"/>
    <lineage>
        <taxon>Bacteria</taxon>
        <taxon>Pseudomonadati</taxon>
        <taxon>Pseudomonadota</taxon>
        <taxon>Alphaproteobacteria</taxon>
        <taxon>Sphingomonadales</taxon>
        <taxon>Sphingomonadaceae</taxon>
        <taxon>Novosphingobium</taxon>
    </lineage>
</organism>
<evidence type="ECO:0000313" key="2">
    <source>
        <dbReference type="Proteomes" id="UP000009134"/>
    </source>
</evidence>
<dbReference type="EMBL" id="CP000248">
    <property type="protein sequence ID" value="ABD26794.1"/>
    <property type="molecule type" value="Genomic_DNA"/>
</dbReference>
<dbReference type="KEGG" id="nar:Saro_2358"/>
<sequence>MKKNLALTTAMAATLAGCSGGNEWDDGVVADRDTAVCVDQDGRRVIDDNCDERRGGRVGGSHFWYYVNRGNRVPYYGDPVRDPSYGYKGSYFPTKGATYAQAPASANMVRSKPVARGGFGSKGKFFGGSWS</sequence>
<accession>Q2G5S9</accession>
<gene>
    <name evidence="1" type="ordered locus">Saro_2358</name>
</gene>
<dbReference type="RefSeq" id="WP_011446000.1">
    <property type="nucleotide sequence ID" value="NC_007794.1"/>
</dbReference>
<proteinExistence type="predicted"/>
<dbReference type="STRING" id="279238.Saro_2358"/>
<dbReference type="eggNOG" id="ENOG5031BPW">
    <property type="taxonomic scope" value="Bacteria"/>
</dbReference>